<dbReference type="InterPro" id="IPR024607">
    <property type="entry name" value="Sulfatase_CS"/>
</dbReference>
<feature type="domain" description="Sulfatase N-terminal" evidence="3">
    <location>
        <begin position="42"/>
        <end position="368"/>
    </location>
</feature>
<organism evidence="4 5">
    <name type="scientific">Avibacterium paragallinarum</name>
    <name type="common">Haemophilus gallinarum</name>
    <dbReference type="NCBI Taxonomy" id="728"/>
    <lineage>
        <taxon>Bacteria</taxon>
        <taxon>Pseudomonadati</taxon>
        <taxon>Pseudomonadota</taxon>
        <taxon>Gammaproteobacteria</taxon>
        <taxon>Pasteurellales</taxon>
        <taxon>Pasteurellaceae</taxon>
        <taxon>Avibacterium</taxon>
    </lineage>
</organism>
<keyword evidence="2 4" id="KW-0378">Hydrolase</keyword>
<dbReference type="GO" id="GO:0015024">
    <property type="term" value="F:glucuronate-2-sulfatase activity"/>
    <property type="evidence" value="ECO:0007669"/>
    <property type="project" value="TreeGrafter"/>
</dbReference>
<dbReference type="Gene3D" id="3.40.720.10">
    <property type="entry name" value="Alkaline Phosphatase, subunit A"/>
    <property type="match status" value="1"/>
</dbReference>
<dbReference type="Proteomes" id="UP000254465">
    <property type="component" value="Unassembled WGS sequence"/>
</dbReference>
<dbReference type="InterPro" id="IPR006311">
    <property type="entry name" value="TAT_signal"/>
</dbReference>
<evidence type="ECO:0000259" key="3">
    <source>
        <dbReference type="Pfam" id="PF00884"/>
    </source>
</evidence>
<dbReference type="PANTHER" id="PTHR46615">
    <property type="entry name" value="ARYLSULFATASE K"/>
    <property type="match status" value="1"/>
</dbReference>
<accession>A0A377IAR9</accession>
<evidence type="ECO:0000313" key="4">
    <source>
        <dbReference type="EMBL" id="STO72130.1"/>
    </source>
</evidence>
<proteinExistence type="inferred from homology"/>
<dbReference type="RefSeq" id="WP_017805868.1">
    <property type="nucleotide sequence ID" value="NZ_PQVK01000098.1"/>
</dbReference>
<dbReference type="PROSITE" id="PS51318">
    <property type="entry name" value="TAT"/>
    <property type="match status" value="1"/>
</dbReference>
<evidence type="ECO:0000256" key="1">
    <source>
        <dbReference type="ARBA" id="ARBA00008779"/>
    </source>
</evidence>
<name>A0A377IAR9_AVIPA</name>
<gene>
    <name evidence="4" type="ORF">NCTC11296_02051</name>
</gene>
<protein>
    <submittedName>
        <fullName evidence="4">Arylsulfatase A</fullName>
        <ecNumber evidence="4">3.1.6.1</ecNumber>
    </submittedName>
</protein>
<dbReference type="InterPro" id="IPR000917">
    <property type="entry name" value="Sulfatase_N"/>
</dbReference>
<evidence type="ECO:0000256" key="2">
    <source>
        <dbReference type="ARBA" id="ARBA00022801"/>
    </source>
</evidence>
<dbReference type="EMBL" id="UGHK01000002">
    <property type="protein sequence ID" value="STO72130.1"/>
    <property type="molecule type" value="Genomic_DNA"/>
</dbReference>
<dbReference type="PROSITE" id="PS00523">
    <property type="entry name" value="SULFATASE_1"/>
    <property type="match status" value="1"/>
</dbReference>
<dbReference type="AlphaFoldDB" id="A0A377IAR9"/>
<dbReference type="GO" id="GO:0004065">
    <property type="term" value="F:arylsulfatase activity"/>
    <property type="evidence" value="ECO:0007669"/>
    <property type="project" value="UniProtKB-EC"/>
</dbReference>
<evidence type="ECO:0000313" key="5">
    <source>
        <dbReference type="Proteomes" id="UP000254465"/>
    </source>
</evidence>
<reference evidence="4 5" key="1">
    <citation type="submission" date="2018-06" db="EMBL/GenBank/DDBJ databases">
        <authorList>
            <consortium name="Pathogen Informatics"/>
            <person name="Doyle S."/>
        </authorList>
    </citation>
    <scope>NUCLEOTIDE SEQUENCE [LARGE SCALE GENOMIC DNA]</scope>
    <source>
        <strain evidence="4 5">NCTC11296</strain>
    </source>
</reference>
<dbReference type="EC" id="3.1.6.1" evidence="4"/>
<dbReference type="SUPFAM" id="SSF53649">
    <property type="entry name" value="Alkaline phosphatase-like"/>
    <property type="match status" value="1"/>
</dbReference>
<dbReference type="Pfam" id="PF00884">
    <property type="entry name" value="Sulfatase"/>
    <property type="match status" value="1"/>
</dbReference>
<dbReference type="PANTHER" id="PTHR46615:SF1">
    <property type="entry name" value="ARYLSULFATASE K"/>
    <property type="match status" value="1"/>
</dbReference>
<comment type="similarity">
    <text evidence="1">Belongs to the sulfatase family.</text>
</comment>
<dbReference type="InterPro" id="IPR017850">
    <property type="entry name" value="Alkaline_phosphatase_core_sf"/>
</dbReference>
<sequence length="542" mass="62209">MSITRRKFIRNVALGSAGMVVMPETMAKDTCSSEGEKLLNAKNIVIITADQLAKRAVGGYGNKVVKTPNIDALMAQGVSFENAYCSYPLCAPSRSSFWTGCLPHHTGVVANDNADIPETLATVGSIFSEAGYECYHFGKRHDHGALRGFISAEQIEKDFPAEPAFPVNYDTKEDVYCLEESLKFINRLNQRKEKKPFLLAVEFNNPHNINGWVGKFAGEHGDIEGIGELPELLDNFDTKSDLINRPKAVQYACCTHTRVKQAGKWNEKNFQQYLKAYYYYTELADNYIGQVINALKENGLYDDTLIVFFSDHGDAMGAHRLVTKMNWFYEEAMNVPFTFLGPDIQKNQHKKELVSLCDLLPTLCDYVGLTVPNPIYGRSLLPLLQNKPTEEWREYVVAHWNTDRNLDLQPARMLRTNEFKYVLYKEDEEEELYDMVNDRGETRNLANDPNYREIKRELRAKLDKHIQNNSDPFYSQDVLIDPQRWRSHPLGYEHHTGETSTEIYLREIRPLLTKKDWEKAHKVTLELQKQLRLSKSVLVVDK</sequence>
<dbReference type="InterPro" id="IPR051849">
    <property type="entry name" value="GAG-degrading_sulfatase"/>
</dbReference>